<sequence>MTIAIILGTRPEIIKMAPVIRECQRRGLDYSIIHTGQHYSYQMDRIFFEQLELPQPDHNLDVGSGNHGEQTGRILADLEGVLMAKRPDIAPFEQPLQGCNAGNRGWPLIG</sequence>
<gene>
    <name evidence="2" type="ORF">ASZ90_011471</name>
</gene>
<dbReference type="InterPro" id="IPR029767">
    <property type="entry name" value="WecB-like"/>
</dbReference>
<dbReference type="PANTHER" id="PTHR43174">
    <property type="entry name" value="UDP-N-ACETYLGLUCOSAMINE 2-EPIMERASE"/>
    <property type="match status" value="1"/>
</dbReference>
<accession>A0A0W8FD73</accession>
<dbReference type="GO" id="GO:0008761">
    <property type="term" value="F:UDP-N-acetylglucosamine 2-epimerase activity"/>
    <property type="evidence" value="ECO:0007669"/>
    <property type="project" value="UniProtKB-EC"/>
</dbReference>
<comment type="caution">
    <text evidence="2">The sequence shown here is derived from an EMBL/GenBank/DDBJ whole genome shotgun (WGS) entry which is preliminary data.</text>
</comment>
<dbReference type="AlphaFoldDB" id="A0A0W8FD73"/>
<feature type="domain" description="UDP-N-acetylglucosamine 2-epimerase" evidence="1">
    <location>
        <begin position="22"/>
        <end position="89"/>
    </location>
</feature>
<dbReference type="EC" id="5.1.3.14" evidence="2"/>
<reference evidence="2" key="1">
    <citation type="journal article" date="2015" name="Proc. Natl. Acad. Sci. U.S.A.">
        <title>Networks of energetic and metabolic interactions define dynamics in microbial communities.</title>
        <authorList>
            <person name="Embree M."/>
            <person name="Liu J.K."/>
            <person name="Al-Bassam M.M."/>
            <person name="Zengler K."/>
        </authorList>
    </citation>
    <scope>NUCLEOTIDE SEQUENCE</scope>
</reference>
<proteinExistence type="predicted"/>
<dbReference type="PANTHER" id="PTHR43174:SF1">
    <property type="entry name" value="UDP-N-ACETYLGLUCOSAMINE 2-EPIMERASE"/>
    <property type="match status" value="1"/>
</dbReference>
<dbReference type="InterPro" id="IPR003331">
    <property type="entry name" value="UDP_GlcNAc_Epimerase_2_dom"/>
</dbReference>
<dbReference type="EMBL" id="LNQE01001357">
    <property type="protein sequence ID" value="KUG18824.1"/>
    <property type="molecule type" value="Genomic_DNA"/>
</dbReference>
<evidence type="ECO:0000259" key="1">
    <source>
        <dbReference type="Pfam" id="PF02350"/>
    </source>
</evidence>
<name>A0A0W8FD73_9ZZZZ</name>
<evidence type="ECO:0000313" key="2">
    <source>
        <dbReference type="EMBL" id="KUG18824.1"/>
    </source>
</evidence>
<dbReference type="Gene3D" id="3.40.50.2000">
    <property type="entry name" value="Glycogen Phosphorylase B"/>
    <property type="match status" value="1"/>
</dbReference>
<keyword evidence="2" id="KW-0413">Isomerase</keyword>
<dbReference type="Pfam" id="PF02350">
    <property type="entry name" value="Epimerase_2"/>
    <property type="match status" value="1"/>
</dbReference>
<organism evidence="2">
    <name type="scientific">hydrocarbon metagenome</name>
    <dbReference type="NCBI Taxonomy" id="938273"/>
    <lineage>
        <taxon>unclassified sequences</taxon>
        <taxon>metagenomes</taxon>
        <taxon>ecological metagenomes</taxon>
    </lineage>
</organism>
<dbReference type="SUPFAM" id="SSF53756">
    <property type="entry name" value="UDP-Glycosyltransferase/glycogen phosphorylase"/>
    <property type="match status" value="1"/>
</dbReference>
<protein>
    <submittedName>
        <fullName evidence="2">Udp-n-acetylglucosamine 2-epimerase</fullName>
        <ecNumber evidence="2">5.1.3.14</ecNumber>
    </submittedName>
</protein>